<dbReference type="InterPro" id="IPR018060">
    <property type="entry name" value="HTH_AraC"/>
</dbReference>
<dbReference type="AlphaFoldDB" id="A0A2A7MRK3"/>
<dbReference type="InterPro" id="IPR050204">
    <property type="entry name" value="AraC_XylS_family_regulators"/>
</dbReference>
<evidence type="ECO:0000313" key="5">
    <source>
        <dbReference type="EMBL" id="PEG34123.1"/>
    </source>
</evidence>
<evidence type="ECO:0000256" key="1">
    <source>
        <dbReference type="ARBA" id="ARBA00023015"/>
    </source>
</evidence>
<feature type="domain" description="HTH araC/xylS-type" evidence="4">
    <location>
        <begin position="223"/>
        <end position="328"/>
    </location>
</feature>
<keyword evidence="3" id="KW-0804">Transcription</keyword>
<gene>
    <name evidence="5" type="ORF">CQY20_27125</name>
</gene>
<keyword evidence="6" id="KW-1185">Reference proteome</keyword>
<dbReference type="EMBL" id="PDCP01000076">
    <property type="protein sequence ID" value="PEG34123.1"/>
    <property type="molecule type" value="Genomic_DNA"/>
</dbReference>
<dbReference type="GO" id="GO:0043565">
    <property type="term" value="F:sequence-specific DNA binding"/>
    <property type="evidence" value="ECO:0007669"/>
    <property type="project" value="InterPro"/>
</dbReference>
<keyword evidence="2" id="KW-0238">DNA-binding</keyword>
<dbReference type="PANTHER" id="PTHR46796">
    <property type="entry name" value="HTH-TYPE TRANSCRIPTIONAL ACTIVATOR RHAS-RELATED"/>
    <property type="match status" value="1"/>
</dbReference>
<dbReference type="InterPro" id="IPR035418">
    <property type="entry name" value="AraC-bd_2"/>
</dbReference>
<sequence length="331" mass="35976">MISSNSSVLRTTVSTTDSDEAYGLFRQIYVDHQPVCAPADENFHMTVSTGTADTVCGGHLRGAMRYRGRAEPAAIVTMGVLAGGCITFRSRREECACGAGDAMAVMFDERSEFTVEDPDVVTLQVPLVRVTQAAQVNFGTLQEDFRLHSVRPVSPTMNEFFARVVHMVTTQLLSPEGLAFEYPLVARQLVDVVITALLNGFANSTMTVDYRPEPGKISAAAVRRAVDYIDEHAAEPIGAADIAAATGTEARELQATFVREHELTPMEYLRRVRLNGAHHDLQTCTPDGDDAVATVAAIAHRWGFVNQRLFSALYRAAFGRAPGITLGEDPP</sequence>
<evidence type="ECO:0000313" key="6">
    <source>
        <dbReference type="Proteomes" id="UP000220914"/>
    </source>
</evidence>
<organism evidence="5 6">
    <name type="scientific">Mycolicibacterium agri</name>
    <name type="common">Mycobacterium agri</name>
    <dbReference type="NCBI Taxonomy" id="36811"/>
    <lineage>
        <taxon>Bacteria</taxon>
        <taxon>Bacillati</taxon>
        <taxon>Actinomycetota</taxon>
        <taxon>Actinomycetes</taxon>
        <taxon>Mycobacteriales</taxon>
        <taxon>Mycobacteriaceae</taxon>
        <taxon>Mycolicibacterium</taxon>
    </lineage>
</organism>
<dbReference type="RefSeq" id="WP_097943367.1">
    <property type="nucleotide sequence ID" value="NZ_BLKS01000001.1"/>
</dbReference>
<dbReference type="GO" id="GO:0003700">
    <property type="term" value="F:DNA-binding transcription factor activity"/>
    <property type="evidence" value="ECO:0007669"/>
    <property type="project" value="InterPro"/>
</dbReference>
<dbReference type="PROSITE" id="PS01124">
    <property type="entry name" value="HTH_ARAC_FAMILY_2"/>
    <property type="match status" value="1"/>
</dbReference>
<comment type="caution">
    <text evidence="5">The sequence shown here is derived from an EMBL/GenBank/DDBJ whole genome shotgun (WGS) entry which is preliminary data.</text>
</comment>
<dbReference type="Proteomes" id="UP000220914">
    <property type="component" value="Unassembled WGS sequence"/>
</dbReference>
<name>A0A2A7MRK3_MYCAG</name>
<dbReference type="Gene3D" id="1.10.10.60">
    <property type="entry name" value="Homeodomain-like"/>
    <property type="match status" value="1"/>
</dbReference>
<evidence type="ECO:0000259" key="4">
    <source>
        <dbReference type="PROSITE" id="PS01124"/>
    </source>
</evidence>
<reference evidence="5 6" key="1">
    <citation type="submission" date="2017-10" db="EMBL/GenBank/DDBJ databases">
        <title>The new phylogeny of genus Mycobacterium.</title>
        <authorList>
            <person name="Tortoli E."/>
            <person name="Trovato A."/>
            <person name="Cirillo D.M."/>
        </authorList>
    </citation>
    <scope>NUCLEOTIDE SEQUENCE [LARGE SCALE GENOMIC DNA]</scope>
    <source>
        <strain evidence="5 6">CCUG37673</strain>
    </source>
</reference>
<proteinExistence type="predicted"/>
<dbReference type="SMART" id="SM00342">
    <property type="entry name" value="HTH_ARAC"/>
    <property type="match status" value="1"/>
</dbReference>
<dbReference type="SUPFAM" id="SSF46689">
    <property type="entry name" value="Homeodomain-like"/>
    <property type="match status" value="1"/>
</dbReference>
<dbReference type="InterPro" id="IPR009057">
    <property type="entry name" value="Homeodomain-like_sf"/>
</dbReference>
<dbReference type="PANTHER" id="PTHR46796:SF12">
    <property type="entry name" value="HTH-TYPE DNA-BINDING TRANSCRIPTIONAL ACTIVATOR EUTR"/>
    <property type="match status" value="1"/>
</dbReference>
<dbReference type="Pfam" id="PF14525">
    <property type="entry name" value="AraC_binding_2"/>
    <property type="match status" value="1"/>
</dbReference>
<accession>A0A2A7MRK3</accession>
<evidence type="ECO:0000256" key="2">
    <source>
        <dbReference type="ARBA" id="ARBA00023125"/>
    </source>
</evidence>
<keyword evidence="1" id="KW-0805">Transcription regulation</keyword>
<protein>
    <recommendedName>
        <fullName evidence="4">HTH araC/xylS-type domain-containing protein</fullName>
    </recommendedName>
</protein>
<dbReference type="Pfam" id="PF12833">
    <property type="entry name" value="HTH_18"/>
    <property type="match status" value="1"/>
</dbReference>
<evidence type="ECO:0000256" key="3">
    <source>
        <dbReference type="ARBA" id="ARBA00023163"/>
    </source>
</evidence>
<dbReference type="OrthoDB" id="5464689at2"/>